<keyword evidence="3" id="KW-0540">Nuclease</keyword>
<sequence>MKEREPCVYILSNGKHGTLYAGVTSDLIARLYQHRTGLIKGFTSRYGVARLVYFERFEDMPSAILREKQLKKWNRSWKINLIEENNPEWLDLAIDLGFERVKAR</sequence>
<keyword evidence="3" id="KW-0378">Hydrolase</keyword>
<proteinExistence type="inferred from homology"/>
<dbReference type="Pfam" id="PF01541">
    <property type="entry name" value="GIY-YIG"/>
    <property type="match status" value="1"/>
</dbReference>
<dbReference type="InterPro" id="IPR035901">
    <property type="entry name" value="GIY-YIG_endonuc_sf"/>
</dbReference>
<dbReference type="InterPro" id="IPR050190">
    <property type="entry name" value="UPF0213_domain"/>
</dbReference>
<accession>A0A7W9ECM9</accession>
<name>A0A7W9ECM9_9SPHN</name>
<dbReference type="AlphaFoldDB" id="A0A7W9ECM9"/>
<dbReference type="SUPFAM" id="SSF82771">
    <property type="entry name" value="GIY-YIG endonuclease"/>
    <property type="match status" value="1"/>
</dbReference>
<evidence type="ECO:0000259" key="2">
    <source>
        <dbReference type="PROSITE" id="PS50164"/>
    </source>
</evidence>
<keyword evidence="3" id="KW-0255">Endonuclease</keyword>
<dbReference type="PROSITE" id="PS50164">
    <property type="entry name" value="GIY_YIG"/>
    <property type="match status" value="1"/>
</dbReference>
<comment type="caution">
    <text evidence="3">The sequence shown here is derived from an EMBL/GenBank/DDBJ whole genome shotgun (WGS) entry which is preliminary data.</text>
</comment>
<reference evidence="3 4" key="1">
    <citation type="submission" date="2020-08" db="EMBL/GenBank/DDBJ databases">
        <title>Genomic Encyclopedia of Type Strains, Phase IV (KMG-IV): sequencing the most valuable type-strain genomes for metagenomic binning, comparative biology and taxonomic classification.</title>
        <authorList>
            <person name="Goeker M."/>
        </authorList>
    </citation>
    <scope>NUCLEOTIDE SEQUENCE [LARGE SCALE GENOMIC DNA]</scope>
    <source>
        <strain evidence="3 4">DSM 25079</strain>
    </source>
</reference>
<dbReference type="GO" id="GO:0004519">
    <property type="term" value="F:endonuclease activity"/>
    <property type="evidence" value="ECO:0007669"/>
    <property type="project" value="UniProtKB-KW"/>
</dbReference>
<dbReference type="PANTHER" id="PTHR34477">
    <property type="entry name" value="UPF0213 PROTEIN YHBQ"/>
    <property type="match status" value="1"/>
</dbReference>
<protein>
    <submittedName>
        <fullName evidence="3">Putative endonuclease</fullName>
    </submittedName>
</protein>
<dbReference type="RefSeq" id="WP_184014271.1">
    <property type="nucleotide sequence ID" value="NZ_JACIJC010000001.1"/>
</dbReference>
<evidence type="ECO:0000313" key="4">
    <source>
        <dbReference type="Proteomes" id="UP000549617"/>
    </source>
</evidence>
<feature type="domain" description="GIY-YIG" evidence="2">
    <location>
        <begin position="4"/>
        <end position="81"/>
    </location>
</feature>
<dbReference type="PANTHER" id="PTHR34477:SF5">
    <property type="entry name" value="BSL5627 PROTEIN"/>
    <property type="match status" value="1"/>
</dbReference>
<evidence type="ECO:0000313" key="3">
    <source>
        <dbReference type="EMBL" id="MBB5684049.1"/>
    </source>
</evidence>
<gene>
    <name evidence="3" type="ORF">FHS49_000040</name>
</gene>
<dbReference type="Gene3D" id="3.40.1440.10">
    <property type="entry name" value="GIY-YIG endonuclease"/>
    <property type="match status" value="1"/>
</dbReference>
<dbReference type="CDD" id="cd10448">
    <property type="entry name" value="GIY-YIG_unchar_3"/>
    <property type="match status" value="1"/>
</dbReference>
<dbReference type="SMART" id="SM00465">
    <property type="entry name" value="GIYc"/>
    <property type="match status" value="1"/>
</dbReference>
<organism evidence="3 4">
    <name type="scientific">Sphingobium boeckii</name>
    <dbReference type="NCBI Taxonomy" id="1082345"/>
    <lineage>
        <taxon>Bacteria</taxon>
        <taxon>Pseudomonadati</taxon>
        <taxon>Pseudomonadota</taxon>
        <taxon>Alphaproteobacteria</taxon>
        <taxon>Sphingomonadales</taxon>
        <taxon>Sphingomonadaceae</taxon>
        <taxon>Sphingobium</taxon>
    </lineage>
</organism>
<dbReference type="InterPro" id="IPR000305">
    <property type="entry name" value="GIY-YIG_endonuc"/>
</dbReference>
<dbReference type="Proteomes" id="UP000549617">
    <property type="component" value="Unassembled WGS sequence"/>
</dbReference>
<evidence type="ECO:0000256" key="1">
    <source>
        <dbReference type="ARBA" id="ARBA00007435"/>
    </source>
</evidence>
<keyword evidence="4" id="KW-1185">Reference proteome</keyword>
<dbReference type="EMBL" id="JACIJC010000001">
    <property type="protein sequence ID" value="MBB5684049.1"/>
    <property type="molecule type" value="Genomic_DNA"/>
</dbReference>
<comment type="similarity">
    <text evidence="1">Belongs to the UPF0213 family.</text>
</comment>